<sequence>MKLILSILILTVNLLTIYAKLNHYQYCIIGSGPGGLQIAYYLQQAKRNYIIFERNNQSGSFFSLYPRHRRLLSINKIQTGSENYHFNLRHDWNSLLSHDDSLRMSRYSKDYYPHADDMVRYLNNFANRLQLNIQYNTNIIQISRGLHRGVVLFLLRDQNKTFHLCNVTIISTGLFKPNNYEDVVGIQYTEGYESVSVNSSDFIDKNVLILGQGMSRNSAFETAQAISHTAGLLHLHGRNRLRIATSTHYIGDIRAVNSRVIDSYQLKTLDGLVAFVNAVAEGDIRKFGFIKTEDGKIRIGRLMREGHKIIIDTGGIRTKYHHVIRCLGFLFDNSIFKKGARPKMRKSNLSRYPKISSSYESVTVPHMFFAGSLVHSLDYRHSGGCCIQGFRYAARALHYLLEWRYHRNPWPSISIKTTHLLNHVMTRINQASGLYQMFAILTDVILIGKINNYDK</sequence>
<dbReference type="GeneID" id="6757731"/>
<dbReference type="PANTHER" id="PTHR43539:SF23">
    <property type="entry name" value="FAD-DEPENDENT OXIDOREDUCTASE DOMAIN-CONTAINING PROTEIN 2"/>
    <property type="match status" value="1"/>
</dbReference>
<dbReference type="HOGENOM" id="CLU_014290_1_0_1"/>
<protein>
    <recommendedName>
        <fullName evidence="5">FAD/NAD(P)-binding domain-containing protein</fullName>
    </recommendedName>
</protein>
<name>B3S8F2_TRIAD</name>
<dbReference type="Gene3D" id="3.50.50.60">
    <property type="entry name" value="FAD/NAD(P)-binding domain"/>
    <property type="match status" value="2"/>
</dbReference>
<keyword evidence="1" id="KW-0560">Oxidoreductase</keyword>
<organism evidence="3 4">
    <name type="scientific">Trichoplax adhaerens</name>
    <name type="common">Trichoplax reptans</name>
    <dbReference type="NCBI Taxonomy" id="10228"/>
    <lineage>
        <taxon>Eukaryota</taxon>
        <taxon>Metazoa</taxon>
        <taxon>Placozoa</taxon>
        <taxon>Uniplacotomia</taxon>
        <taxon>Trichoplacea</taxon>
        <taxon>Trichoplacidae</taxon>
        <taxon>Trichoplax</taxon>
    </lineage>
</organism>
<dbReference type="InterPro" id="IPR050982">
    <property type="entry name" value="Auxin_biosynth/cation_transpt"/>
</dbReference>
<dbReference type="Proteomes" id="UP000009022">
    <property type="component" value="Unassembled WGS sequence"/>
</dbReference>
<gene>
    <name evidence="3" type="ORF">TRIADDRAFT_31062</name>
</gene>
<accession>B3S8F2</accession>
<dbReference type="GO" id="GO:0005788">
    <property type="term" value="C:endoplasmic reticulum lumen"/>
    <property type="evidence" value="ECO:0000318"/>
    <property type="project" value="GO_Central"/>
</dbReference>
<dbReference type="InterPro" id="IPR036188">
    <property type="entry name" value="FAD/NAD-bd_sf"/>
</dbReference>
<dbReference type="Pfam" id="PF13738">
    <property type="entry name" value="Pyr_redox_3"/>
    <property type="match status" value="1"/>
</dbReference>
<evidence type="ECO:0000313" key="4">
    <source>
        <dbReference type="Proteomes" id="UP000009022"/>
    </source>
</evidence>
<dbReference type="GO" id="GO:0050660">
    <property type="term" value="F:flavin adenine dinucleotide binding"/>
    <property type="evidence" value="ECO:0000318"/>
    <property type="project" value="GO_Central"/>
</dbReference>
<dbReference type="EMBL" id="DS985256">
    <property type="protein sequence ID" value="EDV20874.1"/>
    <property type="molecule type" value="Genomic_DNA"/>
</dbReference>
<keyword evidence="2" id="KW-0732">Signal</keyword>
<dbReference type="GO" id="GO:0004497">
    <property type="term" value="F:monooxygenase activity"/>
    <property type="evidence" value="ECO:0000318"/>
    <property type="project" value="GO_Central"/>
</dbReference>
<reference evidence="3 4" key="1">
    <citation type="journal article" date="2008" name="Nature">
        <title>The Trichoplax genome and the nature of placozoans.</title>
        <authorList>
            <person name="Srivastava M."/>
            <person name="Begovic E."/>
            <person name="Chapman J."/>
            <person name="Putnam N.H."/>
            <person name="Hellsten U."/>
            <person name="Kawashima T."/>
            <person name="Kuo A."/>
            <person name="Mitros T."/>
            <person name="Salamov A."/>
            <person name="Carpenter M.L."/>
            <person name="Signorovitch A.Y."/>
            <person name="Moreno M.A."/>
            <person name="Kamm K."/>
            <person name="Grimwood J."/>
            <person name="Schmutz J."/>
            <person name="Shapiro H."/>
            <person name="Grigoriev I.V."/>
            <person name="Buss L.W."/>
            <person name="Schierwater B."/>
            <person name="Dellaporta S.L."/>
            <person name="Rokhsar D.S."/>
        </authorList>
    </citation>
    <scope>NUCLEOTIDE SEQUENCE [LARGE SCALE GENOMIC DNA]</scope>
    <source>
        <strain evidence="3 4">Grell-BS-1999</strain>
    </source>
</reference>
<proteinExistence type="predicted"/>
<dbReference type="RefSeq" id="XP_002116518.1">
    <property type="nucleotide sequence ID" value="XM_002116482.1"/>
</dbReference>
<evidence type="ECO:0000313" key="3">
    <source>
        <dbReference type="EMBL" id="EDV20874.1"/>
    </source>
</evidence>
<dbReference type="PhylomeDB" id="B3S8F2"/>
<dbReference type="OMA" id="HYLLEWR"/>
<keyword evidence="4" id="KW-1185">Reference proteome</keyword>
<dbReference type="AlphaFoldDB" id="B3S8F2"/>
<dbReference type="CTD" id="6757731"/>
<dbReference type="InParanoid" id="B3S8F2"/>
<dbReference type="PANTHER" id="PTHR43539">
    <property type="entry name" value="FLAVIN-BINDING MONOOXYGENASE-LIKE PROTEIN (AFU_ORTHOLOGUE AFUA_4G09220)"/>
    <property type="match status" value="1"/>
</dbReference>
<dbReference type="SUPFAM" id="SSF51905">
    <property type="entry name" value="FAD/NAD(P)-binding domain"/>
    <property type="match status" value="1"/>
</dbReference>
<dbReference type="OrthoDB" id="66881at2759"/>
<evidence type="ECO:0000256" key="2">
    <source>
        <dbReference type="SAM" id="SignalP"/>
    </source>
</evidence>
<evidence type="ECO:0000256" key="1">
    <source>
        <dbReference type="ARBA" id="ARBA00023002"/>
    </source>
</evidence>
<dbReference type="FunFam" id="3.50.50.60:FF:000300">
    <property type="entry name" value="FAD-dependent oxidoreductase domain-containing 2"/>
    <property type="match status" value="1"/>
</dbReference>
<dbReference type="eggNOG" id="KOG1399">
    <property type="taxonomic scope" value="Eukaryota"/>
</dbReference>
<evidence type="ECO:0008006" key="5">
    <source>
        <dbReference type="Google" id="ProtNLM"/>
    </source>
</evidence>
<dbReference type="KEGG" id="tad:TRIADDRAFT_31062"/>
<dbReference type="GO" id="GO:0036503">
    <property type="term" value="P:ERAD pathway"/>
    <property type="evidence" value="ECO:0000318"/>
    <property type="project" value="GO_Central"/>
</dbReference>
<feature type="chain" id="PRO_5002798624" description="FAD/NAD(P)-binding domain-containing protein" evidence="2">
    <location>
        <begin position="20"/>
        <end position="455"/>
    </location>
</feature>
<feature type="signal peptide" evidence="2">
    <location>
        <begin position="1"/>
        <end position="19"/>
    </location>
</feature>